<dbReference type="PRINTS" id="PR00035">
    <property type="entry name" value="HTHGNTR"/>
</dbReference>
<dbReference type="InterPro" id="IPR051446">
    <property type="entry name" value="HTH_trans_reg/aminotransferase"/>
</dbReference>
<keyword evidence="3" id="KW-0805">Transcription regulation</keyword>
<dbReference type="InterPro" id="IPR000524">
    <property type="entry name" value="Tscrpt_reg_HTH_GntR"/>
</dbReference>
<dbReference type="CDD" id="cd00609">
    <property type="entry name" value="AAT_like"/>
    <property type="match status" value="1"/>
</dbReference>
<dbReference type="InterPro" id="IPR036390">
    <property type="entry name" value="WH_DNA-bd_sf"/>
</dbReference>
<name>A0A1Q9LHS6_9PSEU</name>
<dbReference type="GO" id="GO:0030170">
    <property type="term" value="F:pyridoxal phosphate binding"/>
    <property type="evidence" value="ECO:0007669"/>
    <property type="project" value="InterPro"/>
</dbReference>
<protein>
    <submittedName>
        <fullName evidence="8">GntR family transcriptional regulator</fullName>
    </submittedName>
</protein>
<dbReference type="Gene3D" id="3.40.640.10">
    <property type="entry name" value="Type I PLP-dependent aspartate aminotransferase-like (Major domain)"/>
    <property type="match status" value="1"/>
</dbReference>
<gene>
    <name evidence="8" type="ORF">BJP25_25870</name>
</gene>
<dbReference type="EMBL" id="MKQR01000021">
    <property type="protein sequence ID" value="OLR91591.1"/>
    <property type="molecule type" value="Genomic_DNA"/>
</dbReference>
<accession>A0A1Q9LHS6</accession>
<proteinExistence type="inferred from homology"/>
<dbReference type="InterPro" id="IPR015424">
    <property type="entry name" value="PyrdxlP-dep_Trfase"/>
</dbReference>
<evidence type="ECO:0000256" key="6">
    <source>
        <dbReference type="SAM" id="MobiDB-lite"/>
    </source>
</evidence>
<feature type="region of interest" description="Disordered" evidence="6">
    <location>
        <begin position="1"/>
        <end position="20"/>
    </location>
</feature>
<dbReference type="PANTHER" id="PTHR46577:SF1">
    <property type="entry name" value="HTH-TYPE TRANSCRIPTIONAL REGULATORY PROTEIN GABR"/>
    <property type="match status" value="1"/>
</dbReference>
<dbReference type="InterPro" id="IPR004839">
    <property type="entry name" value="Aminotransferase_I/II_large"/>
</dbReference>
<dbReference type="SMART" id="SM00345">
    <property type="entry name" value="HTH_GNTR"/>
    <property type="match status" value="1"/>
</dbReference>
<sequence>MATASRIQEATLPDTPALPVELDRASPTPLAVQLAEQLRAFAADGTLRSGDRLPSTRALAAQLSVSRTVTAAAYEQLHAEGWITGKHGSGTYVTTAPPGSPADRPRPQRAAAGPPAAVDLRPGAPWVEGLDRAAWRRAWRGAADVPLLERHQRAGVPAYRAAVAEHLLRHRGLRVSGFDDHHGGEAVLATGGTTAAVFELASAVLRPGDVVAVEDPGYQRAVATFQAAGMRVVPVPVDRDGLLVDAVPPGTRAVYCSPAHQYPLGQRMSATRRVELVERARRESWLVVEDDYDGELRYDVAPLPLLAAMAPDVVVHLGTTSKILTPVLGVGWMVGPGPVITTVLEHRDDTGTTPSAAGQLVLVELARNGDLGRHLRKLRRELSDRRAALVTALHQAHLPTLGDDAGAHIVIPLPHPAAERAVIEAGRHRALQLDGLARHHQGPARTAGLAIGYAAATRAQFTAAIPTLVDLLSTALT</sequence>
<organism evidence="8 9">
    <name type="scientific">Actinokineospora bangkokensis</name>
    <dbReference type="NCBI Taxonomy" id="1193682"/>
    <lineage>
        <taxon>Bacteria</taxon>
        <taxon>Bacillati</taxon>
        <taxon>Actinomycetota</taxon>
        <taxon>Actinomycetes</taxon>
        <taxon>Pseudonocardiales</taxon>
        <taxon>Pseudonocardiaceae</taxon>
        <taxon>Actinokineospora</taxon>
    </lineage>
</organism>
<evidence type="ECO:0000256" key="1">
    <source>
        <dbReference type="ARBA" id="ARBA00005384"/>
    </source>
</evidence>
<dbReference type="CDD" id="cd07377">
    <property type="entry name" value="WHTH_GntR"/>
    <property type="match status" value="1"/>
</dbReference>
<comment type="caution">
    <text evidence="8">The sequence shown here is derived from an EMBL/GenBank/DDBJ whole genome shotgun (WGS) entry which is preliminary data.</text>
</comment>
<dbReference type="STRING" id="1193682.BJP25_25870"/>
<evidence type="ECO:0000256" key="2">
    <source>
        <dbReference type="ARBA" id="ARBA00022898"/>
    </source>
</evidence>
<dbReference type="Gene3D" id="1.10.10.10">
    <property type="entry name" value="Winged helix-like DNA-binding domain superfamily/Winged helix DNA-binding domain"/>
    <property type="match status" value="1"/>
</dbReference>
<dbReference type="SUPFAM" id="SSF53383">
    <property type="entry name" value="PLP-dependent transferases"/>
    <property type="match status" value="1"/>
</dbReference>
<feature type="region of interest" description="Disordered" evidence="6">
    <location>
        <begin position="85"/>
        <end position="120"/>
    </location>
</feature>
<dbReference type="PANTHER" id="PTHR46577">
    <property type="entry name" value="HTH-TYPE TRANSCRIPTIONAL REGULATORY PROTEIN GABR"/>
    <property type="match status" value="1"/>
</dbReference>
<evidence type="ECO:0000256" key="4">
    <source>
        <dbReference type="ARBA" id="ARBA00023125"/>
    </source>
</evidence>
<dbReference type="OrthoDB" id="5415143at2"/>
<dbReference type="RefSeq" id="WP_075976661.1">
    <property type="nucleotide sequence ID" value="NZ_MKQR01000021.1"/>
</dbReference>
<evidence type="ECO:0000313" key="8">
    <source>
        <dbReference type="EMBL" id="OLR91591.1"/>
    </source>
</evidence>
<evidence type="ECO:0000259" key="7">
    <source>
        <dbReference type="PROSITE" id="PS50949"/>
    </source>
</evidence>
<keyword evidence="2" id="KW-0663">Pyridoxal phosphate</keyword>
<dbReference type="InterPro" id="IPR015421">
    <property type="entry name" value="PyrdxlP-dep_Trfase_major"/>
</dbReference>
<dbReference type="Proteomes" id="UP000186040">
    <property type="component" value="Unassembled WGS sequence"/>
</dbReference>
<evidence type="ECO:0000313" key="9">
    <source>
        <dbReference type="Proteomes" id="UP000186040"/>
    </source>
</evidence>
<feature type="domain" description="HTH gntR-type" evidence="7">
    <location>
        <begin position="28"/>
        <end position="96"/>
    </location>
</feature>
<reference evidence="8 9" key="1">
    <citation type="submission" date="2016-10" db="EMBL/GenBank/DDBJ databases">
        <title>The Draft Genome Sequence of Actinokineospora bangkokensis 44EHWT reveals the biosynthetic pathway of antifungal compounds Thailandins with unusual extender unit butylmalonyl-CoA.</title>
        <authorList>
            <person name="Greule A."/>
            <person name="Intra B."/>
            <person name="Flemming S."/>
            <person name="Rommel M.G."/>
            <person name="Panbangred W."/>
            <person name="Bechthold A."/>
        </authorList>
    </citation>
    <scope>NUCLEOTIDE SEQUENCE [LARGE SCALE GENOMIC DNA]</scope>
    <source>
        <strain evidence="8 9">44EHW</strain>
    </source>
</reference>
<dbReference type="Pfam" id="PF00392">
    <property type="entry name" value="GntR"/>
    <property type="match status" value="1"/>
</dbReference>
<evidence type="ECO:0000256" key="3">
    <source>
        <dbReference type="ARBA" id="ARBA00023015"/>
    </source>
</evidence>
<evidence type="ECO:0000256" key="5">
    <source>
        <dbReference type="ARBA" id="ARBA00023163"/>
    </source>
</evidence>
<dbReference type="AlphaFoldDB" id="A0A1Q9LHS6"/>
<dbReference type="GO" id="GO:0003677">
    <property type="term" value="F:DNA binding"/>
    <property type="evidence" value="ECO:0007669"/>
    <property type="project" value="UniProtKB-KW"/>
</dbReference>
<dbReference type="GO" id="GO:0003700">
    <property type="term" value="F:DNA-binding transcription factor activity"/>
    <property type="evidence" value="ECO:0007669"/>
    <property type="project" value="InterPro"/>
</dbReference>
<keyword evidence="4" id="KW-0238">DNA-binding</keyword>
<dbReference type="InterPro" id="IPR036388">
    <property type="entry name" value="WH-like_DNA-bd_sf"/>
</dbReference>
<dbReference type="PROSITE" id="PS50949">
    <property type="entry name" value="HTH_GNTR"/>
    <property type="match status" value="1"/>
</dbReference>
<keyword evidence="9" id="KW-1185">Reference proteome</keyword>
<dbReference type="SUPFAM" id="SSF46785">
    <property type="entry name" value="Winged helix' DNA-binding domain"/>
    <property type="match status" value="1"/>
</dbReference>
<comment type="similarity">
    <text evidence="1">In the C-terminal section; belongs to the class-I pyridoxal-phosphate-dependent aminotransferase family.</text>
</comment>
<dbReference type="Pfam" id="PF00155">
    <property type="entry name" value="Aminotran_1_2"/>
    <property type="match status" value="1"/>
</dbReference>
<keyword evidence="5" id="KW-0804">Transcription</keyword>
<feature type="compositionally biased region" description="Low complexity" evidence="6">
    <location>
        <begin position="108"/>
        <end position="117"/>
    </location>
</feature>